<keyword evidence="1" id="KW-0067">ATP-binding</keyword>
<protein>
    <recommendedName>
        <fullName evidence="3">ATP-grasp domain-containing protein</fullName>
    </recommendedName>
</protein>
<proteinExistence type="predicted"/>
<dbReference type="PANTHER" id="PTHR21621:SF0">
    <property type="entry name" value="BETA-CITRYLGLUTAMATE SYNTHASE B-RELATED"/>
    <property type="match status" value="1"/>
</dbReference>
<sequence>MNEKRNDVSGFPESAHGVALIAYTISLEAWRRGIEVKFFKTFVKNQIKARYTLSYAGREHTFQLSLGDKVSKEARSIGKSKTLTRRYLTDANVSMPEGEVFSVYNSEFCEAIGYAKALGYPVIIKPARASLAIGVHTNIMDEEALVRALDEVHGELGYNDIIIERHVAGEDTRAYVIEDQVIGAFKRVPARVEGDGIQSLEALIDSKNIYRKQNPHLSGNLIEKNDALKTKIRAQGYHMDTIIEKGKRITLSDSTFAKDCSEIVDITDEVSQDYKRTAIQAIRNIPGMPLAGVDIMMDQETDRNYVLEVNCRPNIGGHLYPSVGRSRDIPSAIIDYYFPESTEVDPGYNVNFVYDFDSVTSFLKSGKAQSVTLPALPKKNVENRHFKVTGDVEKVKKWIIKNATGYRLGGSIEDIGTHQLQLIIAGRRRHIEDFLEKMMQTQAGVNIETTKENAWDEVIMYPFDSSHSAFSSVAEHLSDDVENQLKQLQKENKALHKEINKLKESRSWKITKPLRAIGSRKKRK</sequence>
<dbReference type="SUPFAM" id="SSF56059">
    <property type="entry name" value="Glutathione synthetase ATP-binding domain-like"/>
    <property type="match status" value="1"/>
</dbReference>
<reference evidence="5" key="1">
    <citation type="journal article" date="2019" name="Int. J. Syst. Evol. Microbiol.">
        <title>The Global Catalogue of Microorganisms (GCM) 10K type strain sequencing project: providing services to taxonomists for standard genome sequencing and annotation.</title>
        <authorList>
            <consortium name="The Broad Institute Genomics Platform"/>
            <consortium name="The Broad Institute Genome Sequencing Center for Infectious Disease"/>
            <person name="Wu L."/>
            <person name="Ma J."/>
        </authorList>
    </citation>
    <scope>NUCLEOTIDE SEQUENCE [LARGE SCALE GENOMIC DNA]</scope>
    <source>
        <strain evidence="5">CCM 7756</strain>
    </source>
</reference>
<dbReference type="RefSeq" id="WP_380655751.1">
    <property type="nucleotide sequence ID" value="NZ_JBHRVQ010000001.1"/>
</dbReference>
<feature type="domain" description="ATP-grasp" evidence="3">
    <location>
        <begin position="85"/>
        <end position="338"/>
    </location>
</feature>
<dbReference type="InterPro" id="IPR011761">
    <property type="entry name" value="ATP-grasp"/>
</dbReference>
<feature type="coiled-coil region" evidence="2">
    <location>
        <begin position="471"/>
        <end position="505"/>
    </location>
</feature>
<comment type="caution">
    <text evidence="4">The sequence shown here is derived from an EMBL/GenBank/DDBJ whole genome shotgun (WGS) entry which is preliminary data.</text>
</comment>
<evidence type="ECO:0000313" key="4">
    <source>
        <dbReference type="EMBL" id="MFC3389145.1"/>
    </source>
</evidence>
<dbReference type="Gene3D" id="3.30.1490.20">
    <property type="entry name" value="ATP-grasp fold, A domain"/>
    <property type="match status" value="1"/>
</dbReference>
<gene>
    <name evidence="4" type="ORF">ACFOEO_11210</name>
</gene>
<keyword evidence="2" id="KW-0175">Coiled coil</keyword>
<dbReference type="EMBL" id="JBHRVQ010000001">
    <property type="protein sequence ID" value="MFC3389145.1"/>
    <property type="molecule type" value="Genomic_DNA"/>
</dbReference>
<keyword evidence="1" id="KW-0547">Nucleotide-binding</keyword>
<evidence type="ECO:0000256" key="2">
    <source>
        <dbReference type="SAM" id="Coils"/>
    </source>
</evidence>
<organism evidence="4 5">
    <name type="scientific">Salinicoccus sesuvii</name>
    <dbReference type="NCBI Taxonomy" id="868281"/>
    <lineage>
        <taxon>Bacteria</taxon>
        <taxon>Bacillati</taxon>
        <taxon>Bacillota</taxon>
        <taxon>Bacilli</taxon>
        <taxon>Bacillales</taxon>
        <taxon>Staphylococcaceae</taxon>
        <taxon>Salinicoccus</taxon>
    </lineage>
</organism>
<dbReference type="Proteomes" id="UP001595637">
    <property type="component" value="Unassembled WGS sequence"/>
</dbReference>
<evidence type="ECO:0000313" key="5">
    <source>
        <dbReference type="Proteomes" id="UP001595637"/>
    </source>
</evidence>
<dbReference type="PANTHER" id="PTHR21621">
    <property type="entry name" value="RIBOSOMAL PROTEIN S6 MODIFICATION PROTEIN"/>
    <property type="match status" value="1"/>
</dbReference>
<dbReference type="PROSITE" id="PS50975">
    <property type="entry name" value="ATP_GRASP"/>
    <property type="match status" value="1"/>
</dbReference>
<accession>A0ABV7N6B5</accession>
<evidence type="ECO:0000256" key="1">
    <source>
        <dbReference type="PROSITE-ProRule" id="PRU00409"/>
    </source>
</evidence>
<evidence type="ECO:0000259" key="3">
    <source>
        <dbReference type="PROSITE" id="PS50975"/>
    </source>
</evidence>
<dbReference type="InterPro" id="IPR013815">
    <property type="entry name" value="ATP_grasp_subdomain_1"/>
</dbReference>
<keyword evidence="5" id="KW-1185">Reference proteome</keyword>
<dbReference type="Gene3D" id="3.30.470.20">
    <property type="entry name" value="ATP-grasp fold, B domain"/>
    <property type="match status" value="2"/>
</dbReference>
<name>A0ABV7N6B5_9STAP</name>